<organism evidence="2 3">
    <name type="scientific">Tistrella mobilis</name>
    <dbReference type="NCBI Taxonomy" id="171437"/>
    <lineage>
        <taxon>Bacteria</taxon>
        <taxon>Pseudomonadati</taxon>
        <taxon>Pseudomonadota</taxon>
        <taxon>Alphaproteobacteria</taxon>
        <taxon>Geminicoccales</taxon>
        <taxon>Geminicoccaceae</taxon>
        <taxon>Tistrella</taxon>
    </lineage>
</organism>
<name>A0A3B9IDT6_9PROT</name>
<gene>
    <name evidence="2" type="ORF">DCK97_00400</name>
</gene>
<protein>
    <submittedName>
        <fullName evidence="2">Uncharacterized protein</fullName>
    </submittedName>
</protein>
<evidence type="ECO:0000313" key="3">
    <source>
        <dbReference type="Proteomes" id="UP000257706"/>
    </source>
</evidence>
<sequence length="148" mass="15506">AGGAGGAAGAIDRARRPRGRPHLGSQVSVAGRGQGRRLGAGRHLRRLIGQRCRGAGDSGREGPLLTRVGRPLGTAPGRRRSGRGRGRLLFGGGKIQLGPGGRLGRGGCGAHRLRRRLGLRPLTTDLLPRGGRRLPQLDDILAQFTGRD</sequence>
<evidence type="ECO:0000256" key="1">
    <source>
        <dbReference type="SAM" id="MobiDB-lite"/>
    </source>
</evidence>
<feature type="region of interest" description="Disordered" evidence="1">
    <location>
        <begin position="1"/>
        <end position="93"/>
    </location>
</feature>
<feature type="non-terminal residue" evidence="2">
    <location>
        <position position="1"/>
    </location>
</feature>
<reference evidence="2 3" key="1">
    <citation type="journal article" date="2018" name="Nat. Biotechnol.">
        <title>A standardized bacterial taxonomy based on genome phylogeny substantially revises the tree of life.</title>
        <authorList>
            <person name="Parks D.H."/>
            <person name="Chuvochina M."/>
            <person name="Waite D.W."/>
            <person name="Rinke C."/>
            <person name="Skarshewski A."/>
            <person name="Chaumeil P.A."/>
            <person name="Hugenholtz P."/>
        </authorList>
    </citation>
    <scope>NUCLEOTIDE SEQUENCE [LARGE SCALE GENOMIC DNA]</scope>
    <source>
        <strain evidence="2">UBA8739</strain>
    </source>
</reference>
<dbReference type="EMBL" id="DMAI01000003">
    <property type="protein sequence ID" value="HAE45858.1"/>
    <property type="molecule type" value="Genomic_DNA"/>
</dbReference>
<feature type="compositionally biased region" description="Basic residues" evidence="1">
    <location>
        <begin position="77"/>
        <end position="86"/>
    </location>
</feature>
<evidence type="ECO:0000313" key="2">
    <source>
        <dbReference type="EMBL" id="HAE45858.1"/>
    </source>
</evidence>
<dbReference type="Proteomes" id="UP000257706">
    <property type="component" value="Unassembled WGS sequence"/>
</dbReference>
<feature type="compositionally biased region" description="Basic residues" evidence="1">
    <location>
        <begin position="39"/>
        <end position="48"/>
    </location>
</feature>
<dbReference type="AlphaFoldDB" id="A0A3B9IDT6"/>
<proteinExistence type="predicted"/>
<accession>A0A3B9IDT6</accession>
<comment type="caution">
    <text evidence="2">The sequence shown here is derived from an EMBL/GenBank/DDBJ whole genome shotgun (WGS) entry which is preliminary data.</text>
</comment>